<comment type="caution">
    <text evidence="2">The sequence shown here is derived from an EMBL/GenBank/DDBJ whole genome shotgun (WGS) entry which is preliminary data.</text>
</comment>
<keyword evidence="1" id="KW-0472">Membrane</keyword>
<evidence type="ECO:0000313" key="3">
    <source>
        <dbReference type="Proteomes" id="UP000436047"/>
    </source>
</evidence>
<dbReference type="RefSeq" id="WP_154465411.1">
    <property type="nucleotide sequence ID" value="NZ_JAXDZL010000184.1"/>
</dbReference>
<proteinExistence type="predicted"/>
<keyword evidence="1" id="KW-1133">Transmembrane helix</keyword>
<feature type="transmembrane region" description="Helical" evidence="1">
    <location>
        <begin position="58"/>
        <end position="82"/>
    </location>
</feature>
<gene>
    <name evidence="2" type="ORF">FYJ45_15055</name>
</gene>
<dbReference type="EMBL" id="VUMI01000024">
    <property type="protein sequence ID" value="MSS89554.1"/>
    <property type="molecule type" value="Genomic_DNA"/>
</dbReference>
<keyword evidence="3" id="KW-1185">Reference proteome</keyword>
<organism evidence="2 3">
    <name type="scientific">Eisenbergiella porci</name>
    <dbReference type="NCBI Taxonomy" id="2652274"/>
    <lineage>
        <taxon>Bacteria</taxon>
        <taxon>Bacillati</taxon>
        <taxon>Bacillota</taxon>
        <taxon>Clostridia</taxon>
        <taxon>Lachnospirales</taxon>
        <taxon>Lachnospiraceae</taxon>
        <taxon>Eisenbergiella</taxon>
    </lineage>
</organism>
<keyword evidence="1" id="KW-0812">Transmembrane</keyword>
<accession>A0A6N7WIM1</accession>
<protein>
    <submittedName>
        <fullName evidence="2">Uncharacterized protein</fullName>
    </submittedName>
</protein>
<dbReference type="Proteomes" id="UP000436047">
    <property type="component" value="Unassembled WGS sequence"/>
</dbReference>
<name>A0A6N7WIM1_9FIRM</name>
<reference evidence="2 3" key="1">
    <citation type="submission" date="2019-08" db="EMBL/GenBank/DDBJ databases">
        <title>In-depth cultivation of the pig gut microbiome towards novel bacterial diversity and tailored functional studies.</title>
        <authorList>
            <person name="Wylensek D."/>
            <person name="Hitch T.C.A."/>
            <person name="Clavel T."/>
        </authorList>
    </citation>
    <scope>NUCLEOTIDE SEQUENCE [LARGE SCALE GENOMIC DNA]</scope>
    <source>
        <strain evidence="2 3">WCA-389-WT-23B</strain>
    </source>
</reference>
<evidence type="ECO:0000256" key="1">
    <source>
        <dbReference type="SAM" id="Phobius"/>
    </source>
</evidence>
<dbReference type="AlphaFoldDB" id="A0A6N7WIM1"/>
<evidence type="ECO:0000313" key="2">
    <source>
        <dbReference type="EMBL" id="MSS89554.1"/>
    </source>
</evidence>
<sequence>MDEGADEDENQVPAGDEVDPFFCGLEPWGLFEEFAAEKDEEEEKDGYEEEGQSPFIGFVYFCPGGGEFLFFFFGHGFLFLILW</sequence>
<dbReference type="GeneID" id="86054363"/>